<dbReference type="GO" id="GO:0005634">
    <property type="term" value="C:nucleus"/>
    <property type="evidence" value="ECO:0007669"/>
    <property type="project" value="TreeGrafter"/>
</dbReference>
<comment type="caution">
    <text evidence="4">The sequence shown here is derived from an EMBL/GenBank/DDBJ whole genome shotgun (WGS) entry which is preliminary data.</text>
</comment>
<evidence type="ECO:0000256" key="2">
    <source>
        <dbReference type="SAM" id="MobiDB-lite"/>
    </source>
</evidence>
<keyword evidence="3" id="KW-0472">Membrane</keyword>
<sequence>MHRSIASKQILPAVYNKRCLHDLLPHLFFICISIIVIVARVLLDTVPVGIFDTLVQKRLRRERRARRRLQEQLELEVKRRVQLEDALKTAGGDEQIRIINENLSINEQRQNTQKNNSGSSPSAQSLPVERVDRTERSEREKVDSPPRSYSQSVREQPPPDIKPWGYSGIDLINTGAAFWQNYSGEYYCRYYELEGNRTVTFLFRSYSQSVREQPPPDIKPWGYSGIDLINTGAAFWQNYSESLAQELEMERKSRQQQVETDVKPPLQDRQNYYKNSVLFTSSAT</sequence>
<keyword evidence="1" id="KW-0175">Coiled coil</keyword>
<keyword evidence="3" id="KW-0812">Transmembrane</keyword>
<organism evidence="4 5">
    <name type="scientific">Popillia japonica</name>
    <name type="common">Japanese beetle</name>
    <dbReference type="NCBI Taxonomy" id="7064"/>
    <lineage>
        <taxon>Eukaryota</taxon>
        <taxon>Metazoa</taxon>
        <taxon>Ecdysozoa</taxon>
        <taxon>Arthropoda</taxon>
        <taxon>Hexapoda</taxon>
        <taxon>Insecta</taxon>
        <taxon>Pterygota</taxon>
        <taxon>Neoptera</taxon>
        <taxon>Endopterygota</taxon>
        <taxon>Coleoptera</taxon>
        <taxon>Polyphaga</taxon>
        <taxon>Scarabaeiformia</taxon>
        <taxon>Scarabaeidae</taxon>
        <taxon>Rutelinae</taxon>
        <taxon>Popillia</taxon>
    </lineage>
</organism>
<dbReference type="InterPro" id="IPR052417">
    <property type="entry name" value="Dachshund_domain"/>
</dbReference>
<gene>
    <name evidence="4" type="ORF">QE152_g13329</name>
</gene>
<feature type="region of interest" description="Disordered" evidence="2">
    <location>
        <begin position="109"/>
        <end position="162"/>
    </location>
</feature>
<dbReference type="PANTHER" id="PTHR12577:SF6">
    <property type="entry name" value="DACHSHUND, ISOFORM B"/>
    <property type="match status" value="1"/>
</dbReference>
<feature type="compositionally biased region" description="Polar residues" evidence="2">
    <location>
        <begin position="109"/>
        <end position="125"/>
    </location>
</feature>
<protein>
    <submittedName>
        <fullName evidence="4">Uncharacterized protein</fullName>
    </submittedName>
</protein>
<dbReference type="GO" id="GO:0000981">
    <property type="term" value="F:DNA-binding transcription factor activity, RNA polymerase II-specific"/>
    <property type="evidence" value="ECO:0007669"/>
    <property type="project" value="TreeGrafter"/>
</dbReference>
<dbReference type="GO" id="GO:0000978">
    <property type="term" value="F:RNA polymerase II cis-regulatory region sequence-specific DNA binding"/>
    <property type="evidence" value="ECO:0007669"/>
    <property type="project" value="TreeGrafter"/>
</dbReference>
<proteinExistence type="predicted"/>
<dbReference type="GO" id="GO:0005667">
    <property type="term" value="C:transcription regulator complex"/>
    <property type="evidence" value="ECO:0007669"/>
    <property type="project" value="TreeGrafter"/>
</dbReference>
<feature type="compositionally biased region" description="Basic and acidic residues" evidence="2">
    <location>
        <begin position="129"/>
        <end position="144"/>
    </location>
</feature>
<dbReference type="Proteomes" id="UP001458880">
    <property type="component" value="Unassembled WGS sequence"/>
</dbReference>
<accession>A0AAW1LDB7</accession>
<dbReference type="PANTHER" id="PTHR12577">
    <property type="entry name" value="DACHSHUND"/>
    <property type="match status" value="1"/>
</dbReference>
<dbReference type="AlphaFoldDB" id="A0AAW1LDB7"/>
<feature type="transmembrane region" description="Helical" evidence="3">
    <location>
        <begin position="27"/>
        <end position="55"/>
    </location>
</feature>
<reference evidence="4 5" key="1">
    <citation type="journal article" date="2024" name="BMC Genomics">
        <title>De novo assembly and annotation of Popillia japonica's genome with initial clues to its potential as an invasive pest.</title>
        <authorList>
            <person name="Cucini C."/>
            <person name="Boschi S."/>
            <person name="Funari R."/>
            <person name="Cardaioli E."/>
            <person name="Iannotti N."/>
            <person name="Marturano G."/>
            <person name="Paoli F."/>
            <person name="Bruttini M."/>
            <person name="Carapelli A."/>
            <person name="Frati F."/>
            <person name="Nardi F."/>
        </authorList>
    </citation>
    <scope>NUCLEOTIDE SEQUENCE [LARGE SCALE GENOMIC DNA]</scope>
    <source>
        <strain evidence="4">DMR45628</strain>
    </source>
</reference>
<evidence type="ECO:0000313" key="4">
    <source>
        <dbReference type="EMBL" id="KAK9731837.1"/>
    </source>
</evidence>
<evidence type="ECO:0000256" key="3">
    <source>
        <dbReference type="SAM" id="Phobius"/>
    </source>
</evidence>
<evidence type="ECO:0000256" key="1">
    <source>
        <dbReference type="SAM" id="Coils"/>
    </source>
</evidence>
<feature type="coiled-coil region" evidence="1">
    <location>
        <begin position="59"/>
        <end position="86"/>
    </location>
</feature>
<keyword evidence="3" id="KW-1133">Transmembrane helix</keyword>
<name>A0AAW1LDB7_POPJA</name>
<keyword evidence="5" id="KW-1185">Reference proteome</keyword>
<dbReference type="EMBL" id="JASPKY010000126">
    <property type="protein sequence ID" value="KAK9731837.1"/>
    <property type="molecule type" value="Genomic_DNA"/>
</dbReference>
<evidence type="ECO:0000313" key="5">
    <source>
        <dbReference type="Proteomes" id="UP001458880"/>
    </source>
</evidence>